<dbReference type="EMBL" id="JAAGLI010000213">
    <property type="protein sequence ID" value="NEA22574.1"/>
    <property type="molecule type" value="Genomic_DNA"/>
</dbReference>
<sequence length="47" mass="4814">MVLAGLILAVIALVWAVAERTWQLALLAAAVILLALSGASSGIDLVR</sequence>
<keyword evidence="1" id="KW-0812">Transmembrane</keyword>
<comment type="caution">
    <text evidence="2">The sequence shown here is derived from an EMBL/GenBank/DDBJ whole genome shotgun (WGS) entry which is preliminary data.</text>
</comment>
<keyword evidence="1" id="KW-0472">Membrane</keyword>
<feature type="transmembrane region" description="Helical" evidence="1">
    <location>
        <begin position="26"/>
        <end position="46"/>
    </location>
</feature>
<organism evidence="2 3">
    <name type="scientific">Actinomadura bangladeshensis</name>
    <dbReference type="NCBI Taxonomy" id="453573"/>
    <lineage>
        <taxon>Bacteria</taxon>
        <taxon>Bacillati</taxon>
        <taxon>Actinomycetota</taxon>
        <taxon>Actinomycetes</taxon>
        <taxon>Streptosporangiales</taxon>
        <taxon>Thermomonosporaceae</taxon>
        <taxon>Actinomadura</taxon>
    </lineage>
</organism>
<keyword evidence="1" id="KW-1133">Transmembrane helix</keyword>
<protein>
    <submittedName>
        <fullName evidence="2">Uncharacterized protein</fullName>
    </submittedName>
</protein>
<reference evidence="2 3" key="1">
    <citation type="submission" date="2020-01" db="EMBL/GenBank/DDBJ databases">
        <title>Insect and environment-associated Actinomycetes.</title>
        <authorList>
            <person name="Currrie C."/>
            <person name="Chevrette M."/>
            <person name="Carlson C."/>
            <person name="Stubbendieck R."/>
            <person name="Wendt-Pienkowski E."/>
        </authorList>
    </citation>
    <scope>NUCLEOTIDE SEQUENCE [LARGE SCALE GENOMIC DNA]</scope>
    <source>
        <strain evidence="2 3">SID10258</strain>
    </source>
</reference>
<evidence type="ECO:0000313" key="2">
    <source>
        <dbReference type="EMBL" id="NEA22574.1"/>
    </source>
</evidence>
<accession>A0A6L9QEE2</accession>
<name>A0A6L9QEE2_9ACTN</name>
<dbReference type="RefSeq" id="WP_203596250.1">
    <property type="nucleotide sequence ID" value="NZ_JAAGLI010000213.1"/>
</dbReference>
<proteinExistence type="predicted"/>
<dbReference type="Proteomes" id="UP000475532">
    <property type="component" value="Unassembled WGS sequence"/>
</dbReference>
<dbReference type="AlphaFoldDB" id="A0A6L9QEE2"/>
<gene>
    <name evidence="2" type="ORF">G3I70_08730</name>
</gene>
<evidence type="ECO:0000313" key="3">
    <source>
        <dbReference type="Proteomes" id="UP000475532"/>
    </source>
</evidence>
<evidence type="ECO:0000256" key="1">
    <source>
        <dbReference type="SAM" id="Phobius"/>
    </source>
</evidence>